<keyword evidence="2" id="KW-0378">Hydrolase</keyword>
<dbReference type="Gene3D" id="1.10.150.20">
    <property type="entry name" value="5' to 3' exonuclease, C-terminal subdomain"/>
    <property type="match status" value="1"/>
</dbReference>
<protein>
    <recommendedName>
        <fullName evidence="5">5'-3' exonuclease</fullName>
    </recommendedName>
</protein>
<comment type="caution">
    <text evidence="7">The sequence shown here is derived from an EMBL/GenBank/DDBJ whole genome shotgun (WGS) entry which is preliminary data.</text>
</comment>
<dbReference type="PANTHER" id="PTHR42646">
    <property type="entry name" value="FLAP ENDONUCLEASE XNI"/>
    <property type="match status" value="1"/>
</dbReference>
<dbReference type="SMART" id="SM00279">
    <property type="entry name" value="HhH2"/>
    <property type="match status" value="1"/>
</dbReference>
<dbReference type="Proteomes" id="UP000654345">
    <property type="component" value="Unassembled WGS sequence"/>
</dbReference>
<dbReference type="Gene3D" id="3.40.50.1010">
    <property type="entry name" value="5'-nuclease"/>
    <property type="match status" value="1"/>
</dbReference>
<dbReference type="InterPro" id="IPR020045">
    <property type="entry name" value="DNA_polI_H3TH"/>
</dbReference>
<dbReference type="RefSeq" id="WP_201375389.1">
    <property type="nucleotide sequence ID" value="NZ_BNJG01000003.1"/>
</dbReference>
<dbReference type="InterPro" id="IPR008918">
    <property type="entry name" value="HhH2"/>
</dbReference>
<dbReference type="InterPro" id="IPR038969">
    <property type="entry name" value="FEN"/>
</dbReference>
<organism evidence="7 8">
    <name type="scientific">Ktedonobacter robiniae</name>
    <dbReference type="NCBI Taxonomy" id="2778365"/>
    <lineage>
        <taxon>Bacteria</taxon>
        <taxon>Bacillati</taxon>
        <taxon>Chloroflexota</taxon>
        <taxon>Ktedonobacteria</taxon>
        <taxon>Ktedonobacterales</taxon>
        <taxon>Ktedonobacteraceae</taxon>
        <taxon>Ktedonobacter</taxon>
    </lineage>
</organism>
<dbReference type="SMART" id="SM00475">
    <property type="entry name" value="53EXOc"/>
    <property type="match status" value="1"/>
</dbReference>
<sequence>MKRTVLIDGHNLLFRYFQGMPPTIFAINGRRIHAAYGMIADILRTIKLFLPTTIIVCFDSQMPSERAAHFPAYKSNRALADTTNLSSPFEQLDIVYDALHVLGIPWVELPGIEADDLIGSYAHAAGNQEVIIVSSDKDYLQLISDTITLYVRRGKNETRFTPQLVHDTFGVTPKQYVDFKALTGDASDNIPGVTGIGTKRAASLLQLYYTVDNLYEHLFELSPHMQALLSGTREDVVRNQKLIKIQTTLPVKQELFEACFHRPMLDTPVRKIFLHLGLFAEKFKAISSE</sequence>
<dbReference type="PANTHER" id="PTHR42646:SF2">
    <property type="entry name" value="5'-3' EXONUCLEASE FAMILY PROTEIN"/>
    <property type="match status" value="1"/>
</dbReference>
<evidence type="ECO:0000259" key="6">
    <source>
        <dbReference type="SMART" id="SM00475"/>
    </source>
</evidence>
<dbReference type="InterPro" id="IPR036279">
    <property type="entry name" value="5-3_exonuclease_C_sf"/>
</dbReference>
<evidence type="ECO:0000313" key="8">
    <source>
        <dbReference type="Proteomes" id="UP000654345"/>
    </source>
</evidence>
<dbReference type="Pfam" id="PF01367">
    <property type="entry name" value="5_3_exonuc"/>
    <property type="match status" value="1"/>
</dbReference>
<proteinExistence type="predicted"/>
<dbReference type="SUPFAM" id="SSF88723">
    <property type="entry name" value="PIN domain-like"/>
    <property type="match status" value="1"/>
</dbReference>
<keyword evidence="8" id="KW-1185">Reference proteome</keyword>
<dbReference type="CDD" id="cd09898">
    <property type="entry name" value="H3TH_53EXO"/>
    <property type="match status" value="1"/>
</dbReference>
<gene>
    <name evidence="7" type="ORF">KSB_76570</name>
</gene>
<dbReference type="SUPFAM" id="SSF47807">
    <property type="entry name" value="5' to 3' exonuclease, C-terminal subdomain"/>
    <property type="match status" value="1"/>
</dbReference>
<comment type="function">
    <text evidence="4">5'-3' exonuclease acting preferentially on double-stranded DNA.</text>
</comment>
<evidence type="ECO:0000256" key="4">
    <source>
        <dbReference type="ARBA" id="ARBA00049957"/>
    </source>
</evidence>
<evidence type="ECO:0000256" key="1">
    <source>
        <dbReference type="ARBA" id="ARBA00022722"/>
    </source>
</evidence>
<dbReference type="Pfam" id="PF02739">
    <property type="entry name" value="5_3_exonuc_N"/>
    <property type="match status" value="1"/>
</dbReference>
<dbReference type="EMBL" id="BNJG01000003">
    <property type="protein sequence ID" value="GHO59182.1"/>
    <property type="molecule type" value="Genomic_DNA"/>
</dbReference>
<accession>A0ABQ3V2K2</accession>
<keyword evidence="1" id="KW-0540">Nuclease</keyword>
<feature type="domain" description="5'-3' exonuclease" evidence="6">
    <location>
        <begin position="2"/>
        <end position="261"/>
    </location>
</feature>
<evidence type="ECO:0000256" key="3">
    <source>
        <dbReference type="ARBA" id="ARBA00023125"/>
    </source>
</evidence>
<evidence type="ECO:0000256" key="2">
    <source>
        <dbReference type="ARBA" id="ARBA00022801"/>
    </source>
</evidence>
<keyword evidence="3" id="KW-0238">DNA-binding</keyword>
<name>A0ABQ3V2K2_9CHLR</name>
<evidence type="ECO:0000256" key="5">
    <source>
        <dbReference type="ARBA" id="ARBA00050026"/>
    </source>
</evidence>
<dbReference type="InterPro" id="IPR002421">
    <property type="entry name" value="5-3_exonuclease"/>
</dbReference>
<dbReference type="InterPro" id="IPR029060">
    <property type="entry name" value="PIN-like_dom_sf"/>
</dbReference>
<evidence type="ECO:0000313" key="7">
    <source>
        <dbReference type="EMBL" id="GHO59182.1"/>
    </source>
</evidence>
<reference evidence="7 8" key="1">
    <citation type="journal article" date="2021" name="Int. J. Syst. Evol. Microbiol.">
        <title>Reticulibacter mediterranei gen. nov., sp. nov., within the new family Reticulibacteraceae fam. nov., and Ktedonospora formicarum gen. nov., sp. nov., Ktedonobacter robiniae sp. nov., Dictyobacter formicarum sp. nov. and Dictyobacter arantiisoli sp. nov., belonging to the class Ktedonobacteria.</title>
        <authorList>
            <person name="Yabe S."/>
            <person name="Zheng Y."/>
            <person name="Wang C.M."/>
            <person name="Sakai Y."/>
            <person name="Abe K."/>
            <person name="Yokota A."/>
            <person name="Donadio S."/>
            <person name="Cavaletti L."/>
            <person name="Monciardini P."/>
        </authorList>
    </citation>
    <scope>NUCLEOTIDE SEQUENCE [LARGE SCALE GENOMIC DNA]</scope>
    <source>
        <strain evidence="7 8">SOSP1-30</strain>
    </source>
</reference>
<dbReference type="InterPro" id="IPR020046">
    <property type="entry name" value="5-3_exonucl_a-hlix_arch_N"/>
</dbReference>
<dbReference type="CDD" id="cd09859">
    <property type="entry name" value="PIN_53EXO"/>
    <property type="match status" value="1"/>
</dbReference>